<reference evidence="1 2" key="1">
    <citation type="submission" date="2015-06" db="EMBL/GenBank/DDBJ databases">
        <title>Genome sequence of the organohalide-respiring Dehalogenimonas alkenigignens type strain (IP3-3T).</title>
        <authorList>
            <person name="Key T.A."/>
            <person name="Richmond D.P."/>
            <person name="Bowman K.S."/>
            <person name="Cho Y.-J."/>
            <person name="Chun J."/>
            <person name="da Costa M.S."/>
            <person name="Rainey F.A."/>
            <person name="Moe W.M."/>
        </authorList>
    </citation>
    <scope>NUCLEOTIDE SEQUENCE [LARGE SCALE GENOMIC DNA]</scope>
    <source>
        <strain evidence="1 2">IP3-3</strain>
    </source>
</reference>
<sequence>MASMPQDVVDRVQNPSLPKMVAFQALKEAMIVNIAGVGTVRVDTVLSQAVCL</sequence>
<accession>A0A0W0GKP4</accession>
<keyword evidence="2" id="KW-1185">Reference proteome</keyword>
<proteinExistence type="predicted"/>
<dbReference type="EMBL" id="LFDV01000001">
    <property type="protein sequence ID" value="KTB49127.1"/>
    <property type="molecule type" value="Genomic_DNA"/>
</dbReference>
<evidence type="ECO:0000313" key="2">
    <source>
        <dbReference type="Proteomes" id="UP000053947"/>
    </source>
</evidence>
<dbReference type="RefSeq" id="WP_158513505.1">
    <property type="nucleotide sequence ID" value="NZ_KQ758903.1"/>
</dbReference>
<dbReference type="AlphaFoldDB" id="A0A0W0GKP4"/>
<protein>
    <submittedName>
        <fullName evidence="1">Uncharacterized protein</fullName>
    </submittedName>
</protein>
<dbReference type="Proteomes" id="UP000053947">
    <property type="component" value="Unassembled WGS sequence"/>
</dbReference>
<name>A0A0W0GKP4_9CHLR</name>
<evidence type="ECO:0000313" key="1">
    <source>
        <dbReference type="EMBL" id="KTB49127.1"/>
    </source>
</evidence>
<dbReference type="STRING" id="1217799.DEALK_00390"/>
<gene>
    <name evidence="1" type="ORF">DEALK_00390</name>
</gene>
<organism evidence="1 2">
    <name type="scientific">Dehalogenimonas alkenigignens</name>
    <dbReference type="NCBI Taxonomy" id="1217799"/>
    <lineage>
        <taxon>Bacteria</taxon>
        <taxon>Bacillati</taxon>
        <taxon>Chloroflexota</taxon>
        <taxon>Dehalococcoidia</taxon>
        <taxon>Dehalococcoidales</taxon>
        <taxon>Dehalococcoidaceae</taxon>
        <taxon>Dehalogenimonas</taxon>
    </lineage>
</organism>
<comment type="caution">
    <text evidence="1">The sequence shown here is derived from an EMBL/GenBank/DDBJ whole genome shotgun (WGS) entry which is preliminary data.</text>
</comment>